<sequence length="78" mass="8892">MLFPSSRSAEGIQCRYCFGFLALNLLPPVKKRRSSRRGGARLALRPQKPWPPRQLPWRPEDKTAKDLAWKLPPCGPPP</sequence>
<dbReference type="Proteomes" id="UP000729402">
    <property type="component" value="Unassembled WGS sequence"/>
</dbReference>
<reference evidence="2" key="2">
    <citation type="submission" date="2021-02" db="EMBL/GenBank/DDBJ databases">
        <authorList>
            <person name="Kimball J.A."/>
            <person name="Haas M.W."/>
            <person name="Macchietto M."/>
            <person name="Kono T."/>
            <person name="Duquette J."/>
            <person name="Shao M."/>
        </authorList>
    </citation>
    <scope>NUCLEOTIDE SEQUENCE</scope>
    <source>
        <tissue evidence="2">Fresh leaf tissue</tissue>
    </source>
</reference>
<feature type="region of interest" description="Disordered" evidence="1">
    <location>
        <begin position="30"/>
        <end position="78"/>
    </location>
</feature>
<proteinExistence type="predicted"/>
<organism evidence="2 3">
    <name type="scientific">Zizania palustris</name>
    <name type="common">Northern wild rice</name>
    <dbReference type="NCBI Taxonomy" id="103762"/>
    <lineage>
        <taxon>Eukaryota</taxon>
        <taxon>Viridiplantae</taxon>
        <taxon>Streptophyta</taxon>
        <taxon>Embryophyta</taxon>
        <taxon>Tracheophyta</taxon>
        <taxon>Spermatophyta</taxon>
        <taxon>Magnoliopsida</taxon>
        <taxon>Liliopsida</taxon>
        <taxon>Poales</taxon>
        <taxon>Poaceae</taxon>
        <taxon>BOP clade</taxon>
        <taxon>Oryzoideae</taxon>
        <taxon>Oryzeae</taxon>
        <taxon>Zizaniinae</taxon>
        <taxon>Zizania</taxon>
    </lineage>
</organism>
<evidence type="ECO:0000313" key="3">
    <source>
        <dbReference type="Proteomes" id="UP000729402"/>
    </source>
</evidence>
<gene>
    <name evidence="2" type="ORF">GUJ93_ZPchr0010g7874</name>
</gene>
<name>A0A8J6BNH8_ZIZPA</name>
<dbReference type="EMBL" id="JAAALK010000082">
    <property type="protein sequence ID" value="KAG8088601.1"/>
    <property type="molecule type" value="Genomic_DNA"/>
</dbReference>
<reference evidence="2" key="1">
    <citation type="journal article" date="2021" name="bioRxiv">
        <title>Whole Genome Assembly and Annotation of Northern Wild Rice, Zizania palustris L., Supports a Whole Genome Duplication in the Zizania Genus.</title>
        <authorList>
            <person name="Haas M."/>
            <person name="Kono T."/>
            <person name="Macchietto M."/>
            <person name="Millas R."/>
            <person name="McGilp L."/>
            <person name="Shao M."/>
            <person name="Duquette J."/>
            <person name="Hirsch C.N."/>
            <person name="Kimball J."/>
        </authorList>
    </citation>
    <scope>NUCLEOTIDE SEQUENCE</scope>
    <source>
        <tissue evidence="2">Fresh leaf tissue</tissue>
    </source>
</reference>
<accession>A0A8J6BNH8</accession>
<feature type="compositionally biased region" description="Basic residues" evidence="1">
    <location>
        <begin position="30"/>
        <end position="39"/>
    </location>
</feature>
<keyword evidence="3" id="KW-1185">Reference proteome</keyword>
<feature type="compositionally biased region" description="Basic and acidic residues" evidence="1">
    <location>
        <begin position="58"/>
        <end position="68"/>
    </location>
</feature>
<evidence type="ECO:0000256" key="1">
    <source>
        <dbReference type="SAM" id="MobiDB-lite"/>
    </source>
</evidence>
<dbReference type="AlphaFoldDB" id="A0A8J6BNH8"/>
<protein>
    <submittedName>
        <fullName evidence="2">Uncharacterized protein</fullName>
    </submittedName>
</protein>
<evidence type="ECO:0000313" key="2">
    <source>
        <dbReference type="EMBL" id="KAG8088601.1"/>
    </source>
</evidence>
<comment type="caution">
    <text evidence="2">The sequence shown here is derived from an EMBL/GenBank/DDBJ whole genome shotgun (WGS) entry which is preliminary data.</text>
</comment>